<feature type="region of interest" description="Disordered" evidence="1">
    <location>
        <begin position="1"/>
        <end position="229"/>
    </location>
</feature>
<evidence type="ECO:0000313" key="2">
    <source>
        <dbReference type="EMBL" id="KER23592.1"/>
    </source>
</evidence>
<dbReference type="EMBL" id="KL596844">
    <property type="protein sequence ID" value="KER23592.1"/>
    <property type="molecule type" value="Genomic_DNA"/>
</dbReference>
<dbReference type="RefSeq" id="XP_009172690.1">
    <property type="nucleotide sequence ID" value="XM_009174426.1"/>
</dbReference>
<protein>
    <submittedName>
        <fullName evidence="2">Uncharacterized protein</fullName>
    </submittedName>
</protein>
<accession>A0A074ZD62</accession>
<organism evidence="2 3">
    <name type="scientific">Opisthorchis viverrini</name>
    <name type="common">Southeast Asian liver fluke</name>
    <dbReference type="NCBI Taxonomy" id="6198"/>
    <lineage>
        <taxon>Eukaryota</taxon>
        <taxon>Metazoa</taxon>
        <taxon>Spiralia</taxon>
        <taxon>Lophotrochozoa</taxon>
        <taxon>Platyhelminthes</taxon>
        <taxon>Trematoda</taxon>
        <taxon>Digenea</taxon>
        <taxon>Opisthorchiida</taxon>
        <taxon>Opisthorchiata</taxon>
        <taxon>Opisthorchiidae</taxon>
        <taxon>Opisthorchis</taxon>
    </lineage>
</organism>
<dbReference type="CTD" id="20322760"/>
<keyword evidence="3" id="KW-1185">Reference proteome</keyword>
<gene>
    <name evidence="2" type="ORF">T265_08581</name>
</gene>
<feature type="compositionally biased region" description="Pro residues" evidence="1">
    <location>
        <begin position="171"/>
        <end position="182"/>
    </location>
</feature>
<name>A0A074ZD62_OPIVI</name>
<evidence type="ECO:0000313" key="3">
    <source>
        <dbReference type="Proteomes" id="UP000054324"/>
    </source>
</evidence>
<dbReference type="KEGG" id="ovi:T265_08581"/>
<dbReference type="GeneID" id="20322760"/>
<reference evidence="2 3" key="1">
    <citation type="submission" date="2013-11" db="EMBL/GenBank/DDBJ databases">
        <title>Opisthorchis viverrini - life in the bile duct.</title>
        <authorList>
            <person name="Young N.D."/>
            <person name="Nagarajan N."/>
            <person name="Lin S.J."/>
            <person name="Korhonen P.K."/>
            <person name="Jex A.R."/>
            <person name="Hall R.S."/>
            <person name="Safavi-Hemami H."/>
            <person name="Kaewkong W."/>
            <person name="Bertrand D."/>
            <person name="Gao S."/>
            <person name="Seet Q."/>
            <person name="Wongkham S."/>
            <person name="Teh B.T."/>
            <person name="Wongkham C."/>
            <person name="Intapan P.M."/>
            <person name="Maleewong W."/>
            <person name="Yang X."/>
            <person name="Hu M."/>
            <person name="Wang Z."/>
            <person name="Hofmann A."/>
            <person name="Sternberg P.W."/>
            <person name="Tan P."/>
            <person name="Wang J."/>
            <person name="Gasser R.B."/>
        </authorList>
    </citation>
    <scope>NUCLEOTIDE SEQUENCE [LARGE SCALE GENOMIC DNA]</scope>
</reference>
<dbReference type="Proteomes" id="UP000054324">
    <property type="component" value="Unassembled WGS sequence"/>
</dbReference>
<feature type="compositionally biased region" description="Basic and acidic residues" evidence="1">
    <location>
        <begin position="72"/>
        <end position="115"/>
    </location>
</feature>
<dbReference type="OrthoDB" id="6263023at2759"/>
<sequence>MYPPPRPWDRDSPRRYGPPGRFPRRRSRSPIPPIPDRYPYPEPPAGPPFRNAPATSPYPRGPRSNEPFLPRSRPDEFAYERSVPYREPEMGDYYEPPRRGPERPMDRRPVERPIERTPPPKYDKRLPEEDRGSFRPPRYPESDGDYYPVDGRRRDFPSPGRGIPPANGPRGYPPAECPPFIPPKEFGPGESRPPPRGRSPEPRYNYRSTEKPVYPPRGGWYRGPSPRRW</sequence>
<evidence type="ECO:0000256" key="1">
    <source>
        <dbReference type="SAM" id="MobiDB-lite"/>
    </source>
</evidence>
<proteinExistence type="predicted"/>
<feature type="compositionally biased region" description="Pro residues" evidence="1">
    <location>
        <begin position="30"/>
        <end position="47"/>
    </location>
</feature>
<feature type="compositionally biased region" description="Basic and acidic residues" evidence="1">
    <location>
        <begin position="121"/>
        <end position="141"/>
    </location>
</feature>
<dbReference type="AlphaFoldDB" id="A0A074ZD62"/>